<evidence type="ECO:0000259" key="3">
    <source>
        <dbReference type="Pfam" id="PF14244"/>
    </source>
</evidence>
<evidence type="ECO:0000256" key="1">
    <source>
        <dbReference type="SAM" id="MobiDB-lite"/>
    </source>
</evidence>
<reference evidence="4" key="2">
    <citation type="submission" date="2019-01" db="UniProtKB">
        <authorList>
            <consortium name="EnsemblPlants"/>
        </authorList>
    </citation>
    <scope>IDENTIFICATION</scope>
    <source>
        <strain evidence="4">cv. Heinz 1706</strain>
    </source>
</reference>
<feature type="domain" description="Reverse transcriptase Ty1/copia-type" evidence="2">
    <location>
        <begin position="340"/>
        <end position="419"/>
    </location>
</feature>
<dbReference type="InterPro" id="IPR029472">
    <property type="entry name" value="Copia-like_N"/>
</dbReference>
<dbReference type="OMA" id="FGRITND"/>
<evidence type="ECO:0000313" key="5">
    <source>
        <dbReference type="Proteomes" id="UP000004994"/>
    </source>
</evidence>
<dbReference type="Gramene" id="Solyc07g041755.1.1">
    <property type="protein sequence ID" value="Solyc07g041755.1.1"/>
    <property type="gene ID" value="Solyc07g041755.1"/>
</dbReference>
<accession>A0A3Q7H916</accession>
<dbReference type="PANTHER" id="PTHR11439:SF497">
    <property type="entry name" value="CYSTEINE-RICH RLK (RECEPTOR-LIKE PROTEIN KINASE) 8"/>
    <property type="match status" value="1"/>
</dbReference>
<dbReference type="EnsemblPlants" id="Solyc07g041755.1.1">
    <property type="protein sequence ID" value="Solyc07g041755.1.1"/>
    <property type="gene ID" value="Solyc07g041755.1"/>
</dbReference>
<sequence>MADGINLPTDSAARPGSVALIDYHHPLYLSALDGPGSLPVGIQLVGMENYMLWTRAMKIALIGRNKLGFVDGSITRSTYGSAFEHLWDRCNAIVVSWLTGNDESQKLAAINTSTSYEAASTVFFTSKNSGSKKKNWNSVCDFCHMKGHSREDCFKLMKCDHCGKTGHLIGKCYQLIGYPADYKFKGENVQANLVNVQQEGQVTISEDQYKEYAIWKQMRDKASTSEASANMTAHELPSDDQHIETDTAVASSYNGVDSAIATDSHESDPSLHGTHADEPLPNSHSAPLRKSTRKSKPPTWMQDYVSKSSGAHACIYPLSAVLGYTKLSSKYQAYLAQMSADIYVDDLLITGSDGDLIQATKDHLQLSFKIKDLGDLKYFLGIEFARNKDGILMHQRKYAVELISDLGFTGAKPFQTPLEVNKKLTSFEFDQHMQDDTDHLLSDPGEYQRLIGRLLYLTITRPDIAFAVQYLSQYMHSPKVSHMVAATRVIKYVKQSPGLGVFMSAHASSCLTAYCDADWAACIDTRKSVTGFLIKLGDSPISWKSKKQSTISRSSAEAEYRSLASTVAEVVWLTGLLKEIGVIFPGPFDRAPLKKTMRAFKRASGSPFVEVGVGSGLGHFYGLKLESTTGN</sequence>
<reference evidence="4" key="1">
    <citation type="journal article" date="2012" name="Nature">
        <title>The tomato genome sequence provides insights into fleshy fruit evolution.</title>
        <authorList>
            <consortium name="Tomato Genome Consortium"/>
        </authorList>
    </citation>
    <scope>NUCLEOTIDE SEQUENCE [LARGE SCALE GENOMIC DNA]</scope>
    <source>
        <strain evidence="4">cv. Heinz 1706</strain>
    </source>
</reference>
<dbReference type="AlphaFoldDB" id="A0A3Q7H916"/>
<dbReference type="SUPFAM" id="SSF56672">
    <property type="entry name" value="DNA/RNA polymerases"/>
    <property type="match status" value="1"/>
</dbReference>
<evidence type="ECO:0000313" key="4">
    <source>
        <dbReference type="EnsemblPlants" id="Solyc07g041755.1.1"/>
    </source>
</evidence>
<dbReference type="Pfam" id="PF14244">
    <property type="entry name" value="Retrotran_gag_3"/>
    <property type="match status" value="1"/>
</dbReference>
<protein>
    <recommendedName>
        <fullName evidence="6">CCHC-type domain-containing protein</fullName>
    </recommendedName>
</protein>
<dbReference type="Pfam" id="PF07727">
    <property type="entry name" value="RVT_2"/>
    <property type="match status" value="1"/>
</dbReference>
<keyword evidence="5" id="KW-1185">Reference proteome</keyword>
<dbReference type="STRING" id="4081.A0A3Q7H916"/>
<feature type="region of interest" description="Disordered" evidence="1">
    <location>
        <begin position="260"/>
        <end position="301"/>
    </location>
</feature>
<feature type="compositionally biased region" description="Basic and acidic residues" evidence="1">
    <location>
        <begin position="263"/>
        <end position="278"/>
    </location>
</feature>
<dbReference type="InterPro" id="IPR043502">
    <property type="entry name" value="DNA/RNA_pol_sf"/>
</dbReference>
<dbReference type="InParanoid" id="A0A3Q7H916"/>
<organism evidence="4">
    <name type="scientific">Solanum lycopersicum</name>
    <name type="common">Tomato</name>
    <name type="synonym">Lycopersicon esculentum</name>
    <dbReference type="NCBI Taxonomy" id="4081"/>
    <lineage>
        <taxon>Eukaryota</taxon>
        <taxon>Viridiplantae</taxon>
        <taxon>Streptophyta</taxon>
        <taxon>Embryophyta</taxon>
        <taxon>Tracheophyta</taxon>
        <taxon>Spermatophyta</taxon>
        <taxon>Magnoliopsida</taxon>
        <taxon>eudicotyledons</taxon>
        <taxon>Gunneridae</taxon>
        <taxon>Pentapetalae</taxon>
        <taxon>asterids</taxon>
        <taxon>lamiids</taxon>
        <taxon>Solanales</taxon>
        <taxon>Solanaceae</taxon>
        <taxon>Solanoideae</taxon>
        <taxon>Solaneae</taxon>
        <taxon>Solanum</taxon>
        <taxon>Solanum subgen. Lycopersicon</taxon>
    </lineage>
</organism>
<name>A0A3Q7H916_SOLLC</name>
<proteinExistence type="predicted"/>
<dbReference type="CDD" id="cd09272">
    <property type="entry name" value="RNase_HI_RT_Ty1"/>
    <property type="match status" value="1"/>
</dbReference>
<dbReference type="InterPro" id="IPR013103">
    <property type="entry name" value="RVT_2"/>
</dbReference>
<evidence type="ECO:0000259" key="2">
    <source>
        <dbReference type="Pfam" id="PF07727"/>
    </source>
</evidence>
<feature type="domain" description="Retrotransposon Copia-like N-terminal" evidence="3">
    <location>
        <begin position="33"/>
        <end position="74"/>
    </location>
</feature>
<dbReference type="Proteomes" id="UP000004994">
    <property type="component" value="Chromosome 7"/>
</dbReference>
<dbReference type="PANTHER" id="PTHR11439">
    <property type="entry name" value="GAG-POL-RELATED RETROTRANSPOSON"/>
    <property type="match status" value="1"/>
</dbReference>
<evidence type="ECO:0008006" key="6">
    <source>
        <dbReference type="Google" id="ProtNLM"/>
    </source>
</evidence>